<keyword evidence="1" id="KW-0969">Cilium</keyword>
<keyword evidence="1" id="KW-0282">Flagellum</keyword>
<keyword evidence="1" id="KW-0808">Transferase</keyword>
<dbReference type="InterPro" id="IPR005358">
    <property type="entry name" value="Puta_zinc/iron-chelating_dom"/>
</dbReference>
<keyword evidence="1" id="KW-0966">Cell projection</keyword>
<keyword evidence="2" id="KW-1185">Reference proteome</keyword>
<evidence type="ECO:0000313" key="2">
    <source>
        <dbReference type="Proteomes" id="UP000317835"/>
    </source>
</evidence>
<protein>
    <submittedName>
        <fullName evidence="1">Flagellin N-methylase</fullName>
    </submittedName>
</protein>
<name>A0A518H4V5_9BACT</name>
<proteinExistence type="predicted"/>
<dbReference type="GO" id="GO:0008168">
    <property type="term" value="F:methyltransferase activity"/>
    <property type="evidence" value="ECO:0007669"/>
    <property type="project" value="UniProtKB-KW"/>
</dbReference>
<keyword evidence="1" id="KW-0489">Methyltransferase</keyword>
<dbReference type="GO" id="GO:0032259">
    <property type="term" value="P:methylation"/>
    <property type="evidence" value="ECO:0007669"/>
    <property type="project" value="UniProtKB-KW"/>
</dbReference>
<evidence type="ECO:0000313" key="1">
    <source>
        <dbReference type="EMBL" id="QDV35858.1"/>
    </source>
</evidence>
<reference evidence="1 2" key="1">
    <citation type="submission" date="2019-02" db="EMBL/GenBank/DDBJ databases">
        <title>Deep-cultivation of Planctomycetes and their phenomic and genomic characterization uncovers novel biology.</title>
        <authorList>
            <person name="Wiegand S."/>
            <person name="Jogler M."/>
            <person name="Boedeker C."/>
            <person name="Pinto D."/>
            <person name="Vollmers J."/>
            <person name="Rivas-Marin E."/>
            <person name="Kohn T."/>
            <person name="Peeters S.H."/>
            <person name="Heuer A."/>
            <person name="Rast P."/>
            <person name="Oberbeckmann S."/>
            <person name="Bunk B."/>
            <person name="Jeske O."/>
            <person name="Meyerdierks A."/>
            <person name="Storesund J.E."/>
            <person name="Kallscheuer N."/>
            <person name="Luecker S."/>
            <person name="Lage O.M."/>
            <person name="Pohl T."/>
            <person name="Merkel B.J."/>
            <person name="Hornburger P."/>
            <person name="Mueller R.-W."/>
            <person name="Bruemmer F."/>
            <person name="Labrenz M."/>
            <person name="Spormann A.M."/>
            <person name="Op den Camp H."/>
            <person name="Overmann J."/>
            <person name="Amann R."/>
            <person name="Jetten M.S.M."/>
            <person name="Mascher T."/>
            <person name="Medema M.H."/>
            <person name="Devos D.P."/>
            <person name="Kaster A.-K."/>
            <person name="Ovreas L."/>
            <person name="Rohde M."/>
            <person name="Galperin M.Y."/>
            <person name="Jogler C."/>
        </authorList>
    </citation>
    <scope>NUCLEOTIDE SEQUENCE [LARGE SCALE GENOMIC DNA]</scope>
    <source>
        <strain evidence="1 2">ElP</strain>
    </source>
</reference>
<gene>
    <name evidence="1" type="ORF">ElP_37660</name>
</gene>
<dbReference type="OrthoDB" id="259086at2"/>
<dbReference type="KEGG" id="tpla:ElP_37660"/>
<dbReference type="AlphaFoldDB" id="A0A518H4V5"/>
<dbReference type="RefSeq" id="WP_145271733.1">
    <property type="nucleotide sequence ID" value="NZ_CP036426.1"/>
</dbReference>
<accession>A0A518H4V5</accession>
<dbReference type="Proteomes" id="UP000317835">
    <property type="component" value="Chromosome"/>
</dbReference>
<dbReference type="EMBL" id="CP036426">
    <property type="protein sequence ID" value="QDV35858.1"/>
    <property type="molecule type" value="Genomic_DNA"/>
</dbReference>
<dbReference type="Pfam" id="PF03692">
    <property type="entry name" value="CxxCxxCC"/>
    <property type="match status" value="1"/>
</dbReference>
<sequence>MSRPRRPHRRRPRARRLRSRPARDGWSLEGLVSELLGRLDALLPPLPGDPPLGRLYRIVDAWAAERDAMWRRRSADAGLPIAPEPACATGCAHCCYQHVAVTGLEALTLADYVRGRWSAEEVAALRARLEGESARFRQIADDPKALARVRRPCPLLDEAGGRCRAYEARPVNCRRENSTDVEICRRYRADPEVEDSSLRLVRYDVIWGAARVALSRWTAGHLDPGSMMPLDVALASALGGVDAPAGRIRGDGGGSTDCDVES</sequence>
<organism evidence="1 2">
    <name type="scientific">Tautonia plasticadhaerens</name>
    <dbReference type="NCBI Taxonomy" id="2527974"/>
    <lineage>
        <taxon>Bacteria</taxon>
        <taxon>Pseudomonadati</taxon>
        <taxon>Planctomycetota</taxon>
        <taxon>Planctomycetia</taxon>
        <taxon>Isosphaerales</taxon>
        <taxon>Isosphaeraceae</taxon>
        <taxon>Tautonia</taxon>
    </lineage>
</organism>